<proteinExistence type="predicted"/>
<gene>
    <name evidence="2" type="ORF">Atai01_04580</name>
</gene>
<dbReference type="Pfam" id="PF03551">
    <property type="entry name" value="PadR"/>
    <property type="match status" value="1"/>
</dbReference>
<reference evidence="2" key="1">
    <citation type="submission" date="2023-03" db="EMBL/GenBank/DDBJ databases">
        <title>Amycolatopsis taiwanensis NBRC 103393.</title>
        <authorList>
            <person name="Ichikawa N."/>
            <person name="Sato H."/>
            <person name="Tonouchi N."/>
        </authorList>
    </citation>
    <scope>NUCLEOTIDE SEQUENCE</scope>
    <source>
        <strain evidence="2">NBRC 103393</strain>
    </source>
</reference>
<dbReference type="Proteomes" id="UP001165136">
    <property type="component" value="Unassembled WGS sequence"/>
</dbReference>
<dbReference type="AlphaFoldDB" id="A0A9W6QUJ8"/>
<accession>A0A9W6QUJ8</accession>
<name>A0A9W6QUJ8_9PSEU</name>
<dbReference type="Gene3D" id="1.10.10.10">
    <property type="entry name" value="Winged helix-like DNA-binding domain superfamily/Winged helix DNA-binding domain"/>
    <property type="match status" value="1"/>
</dbReference>
<feature type="domain" description="Transcription regulator PadR N-terminal" evidence="1">
    <location>
        <begin position="19"/>
        <end position="93"/>
    </location>
</feature>
<evidence type="ECO:0000313" key="2">
    <source>
        <dbReference type="EMBL" id="GLY63839.1"/>
    </source>
</evidence>
<dbReference type="PANTHER" id="PTHR43252">
    <property type="entry name" value="TRANSCRIPTIONAL REGULATOR YQJI"/>
    <property type="match status" value="1"/>
</dbReference>
<dbReference type="SUPFAM" id="SSF46785">
    <property type="entry name" value="Winged helix' DNA-binding domain"/>
    <property type="match status" value="1"/>
</dbReference>
<organism evidence="2 3">
    <name type="scientific">Amycolatopsis taiwanensis</name>
    <dbReference type="NCBI Taxonomy" id="342230"/>
    <lineage>
        <taxon>Bacteria</taxon>
        <taxon>Bacillati</taxon>
        <taxon>Actinomycetota</taxon>
        <taxon>Actinomycetes</taxon>
        <taxon>Pseudonocardiales</taxon>
        <taxon>Pseudonocardiaceae</taxon>
        <taxon>Amycolatopsis</taxon>
    </lineage>
</organism>
<evidence type="ECO:0000259" key="1">
    <source>
        <dbReference type="Pfam" id="PF03551"/>
    </source>
</evidence>
<comment type="caution">
    <text evidence="2">The sequence shown here is derived from an EMBL/GenBank/DDBJ whole genome shotgun (WGS) entry which is preliminary data.</text>
</comment>
<evidence type="ECO:0000313" key="3">
    <source>
        <dbReference type="Proteomes" id="UP001165136"/>
    </source>
</evidence>
<keyword evidence="3" id="KW-1185">Reference proteome</keyword>
<sequence>MKGGLMTLRALRTPLTLAVLSLLREQPRHPYEMQALVRERQVGEVVKLRGGSLYDAIGRLVKAGLIEAVDTGRSGARPERTVYAITEDGIATVEALTRDYLRAPAEEYPVFVTALAHIFNLGVTEAVELLRERRQRIREKHDEVATQLAALPEDIPRVVLLEVEYAQALRKAELAWLDEVVQCIDKGDLTWLEIPSNRTPRRSTRS</sequence>
<dbReference type="EMBL" id="BSTI01000001">
    <property type="protein sequence ID" value="GLY63839.1"/>
    <property type="molecule type" value="Genomic_DNA"/>
</dbReference>
<dbReference type="InterPro" id="IPR036390">
    <property type="entry name" value="WH_DNA-bd_sf"/>
</dbReference>
<protein>
    <submittedName>
        <fullName evidence="2">PadR family transcriptional regulator</fullName>
    </submittedName>
</protein>
<dbReference type="InterPro" id="IPR036388">
    <property type="entry name" value="WH-like_DNA-bd_sf"/>
</dbReference>
<dbReference type="PANTHER" id="PTHR43252:SF7">
    <property type="entry name" value="TRANSCRIPTIONAL REGULATOR YQJI"/>
    <property type="match status" value="1"/>
</dbReference>
<dbReference type="InterPro" id="IPR005149">
    <property type="entry name" value="Tscrpt_reg_PadR_N"/>
</dbReference>